<gene>
    <name evidence="2" type="ORF">N7537_005419</name>
</gene>
<organism evidence="2 3">
    <name type="scientific">Penicillium hordei</name>
    <dbReference type="NCBI Taxonomy" id="40994"/>
    <lineage>
        <taxon>Eukaryota</taxon>
        <taxon>Fungi</taxon>
        <taxon>Dikarya</taxon>
        <taxon>Ascomycota</taxon>
        <taxon>Pezizomycotina</taxon>
        <taxon>Eurotiomycetes</taxon>
        <taxon>Eurotiomycetidae</taxon>
        <taxon>Eurotiales</taxon>
        <taxon>Aspergillaceae</taxon>
        <taxon>Penicillium</taxon>
    </lineage>
</organism>
<dbReference type="RefSeq" id="XP_056752261.1">
    <property type="nucleotide sequence ID" value="XM_056896476.1"/>
</dbReference>
<accession>A0AAD6E638</accession>
<sequence>MSALILLVLSPMSMLAMASPQSVNNVTLYGPEQLDSQVSNVFLGCLNNTGVDYNIYVDDIGITVVVPTANRDVDFDGEDQGLFQCIIDVNLRMQVAAESTVYSRDENENTAPSISITHEWLIEQGALGNTPIGVRPAMKYTA</sequence>
<name>A0AAD6E638_9EURO</name>
<dbReference type="EMBL" id="JAQJAE010000003">
    <property type="protein sequence ID" value="KAJ5602463.1"/>
    <property type="molecule type" value="Genomic_DNA"/>
</dbReference>
<keyword evidence="3" id="KW-1185">Reference proteome</keyword>
<proteinExistence type="predicted"/>
<reference evidence="2" key="1">
    <citation type="journal article" date="2023" name="IMA Fungus">
        <title>Comparative genomic study of the Penicillium genus elucidates a diverse pangenome and 15 lateral gene transfer events.</title>
        <authorList>
            <person name="Petersen C."/>
            <person name="Sorensen T."/>
            <person name="Nielsen M.R."/>
            <person name="Sondergaard T.E."/>
            <person name="Sorensen J.L."/>
            <person name="Fitzpatrick D.A."/>
            <person name="Frisvad J.C."/>
            <person name="Nielsen K.L."/>
        </authorList>
    </citation>
    <scope>NUCLEOTIDE SEQUENCE</scope>
    <source>
        <strain evidence="2">IBT 12815</strain>
    </source>
</reference>
<protein>
    <submittedName>
        <fullName evidence="2">Uncharacterized protein</fullName>
    </submittedName>
</protein>
<comment type="caution">
    <text evidence="2">The sequence shown here is derived from an EMBL/GenBank/DDBJ whole genome shotgun (WGS) entry which is preliminary data.</text>
</comment>
<keyword evidence="1" id="KW-0732">Signal</keyword>
<dbReference type="GeneID" id="81586718"/>
<reference evidence="2" key="2">
    <citation type="submission" date="2023-01" db="EMBL/GenBank/DDBJ databases">
        <authorList>
            <person name="Petersen C."/>
        </authorList>
    </citation>
    <scope>NUCLEOTIDE SEQUENCE</scope>
    <source>
        <strain evidence="2">IBT 12815</strain>
    </source>
</reference>
<feature type="signal peptide" evidence="1">
    <location>
        <begin position="1"/>
        <end position="18"/>
    </location>
</feature>
<dbReference type="AlphaFoldDB" id="A0AAD6E638"/>
<evidence type="ECO:0000256" key="1">
    <source>
        <dbReference type="SAM" id="SignalP"/>
    </source>
</evidence>
<evidence type="ECO:0000313" key="2">
    <source>
        <dbReference type="EMBL" id="KAJ5602463.1"/>
    </source>
</evidence>
<feature type="chain" id="PRO_5042037229" evidence="1">
    <location>
        <begin position="19"/>
        <end position="142"/>
    </location>
</feature>
<evidence type="ECO:0000313" key="3">
    <source>
        <dbReference type="Proteomes" id="UP001213799"/>
    </source>
</evidence>
<dbReference type="Proteomes" id="UP001213799">
    <property type="component" value="Unassembled WGS sequence"/>
</dbReference>